<evidence type="ECO:0000256" key="6">
    <source>
        <dbReference type="ARBA" id="ARBA00023212"/>
    </source>
</evidence>
<dbReference type="GO" id="GO:0062177">
    <property type="term" value="P:radial spoke assembly"/>
    <property type="evidence" value="ECO:0007669"/>
    <property type="project" value="Ensembl"/>
</dbReference>
<keyword evidence="3" id="KW-0970">Cilium biogenesis/degradation</keyword>
<dbReference type="OMA" id="DYQFHAD"/>
<dbReference type="CTD" id="221421"/>
<keyword evidence="12" id="KW-1185">Reference proteome</keyword>
<comment type="subcellular location">
    <subcellularLocation>
        <location evidence="8">Cell projection</location>
        <location evidence="8">Kinocilium</location>
    </subcellularLocation>
    <subcellularLocation>
        <location evidence="1">Cytoplasm</location>
        <location evidence="1">Cytoskeleton</location>
        <location evidence="1">Flagellum axoneme</location>
    </subcellularLocation>
</comment>
<gene>
    <name evidence="11" type="primary">RSPH9</name>
</gene>
<reference evidence="11" key="3">
    <citation type="submission" date="2025-09" db="UniProtKB">
        <authorList>
            <consortium name="Ensembl"/>
        </authorList>
    </citation>
    <scope>IDENTIFICATION</scope>
    <source>
        <strain evidence="11">Thoroughbred</strain>
    </source>
</reference>
<evidence type="ECO:0000313" key="11">
    <source>
        <dbReference type="Ensembl" id="ENSECAP00000086696.1"/>
    </source>
</evidence>
<dbReference type="GO" id="GO:0120338">
    <property type="term" value="C:radial spoke head 3"/>
    <property type="evidence" value="ECO:0007669"/>
    <property type="project" value="Ensembl"/>
</dbReference>
<evidence type="ECO:0000256" key="1">
    <source>
        <dbReference type="ARBA" id="ARBA00004611"/>
    </source>
</evidence>
<dbReference type="Proteomes" id="UP000002281">
    <property type="component" value="Chromosome 20"/>
</dbReference>
<dbReference type="PANTHER" id="PTHR22069">
    <property type="entry name" value="MITOCHONDRIAL RIBOSOMAL PROTEIN S18"/>
    <property type="match status" value="1"/>
</dbReference>
<evidence type="ECO:0000256" key="9">
    <source>
        <dbReference type="ARBA" id="ARBA00038319"/>
    </source>
</evidence>
<evidence type="ECO:0000256" key="7">
    <source>
        <dbReference type="ARBA" id="ARBA00023273"/>
    </source>
</evidence>
<name>A0A9L0TK33_HORSE</name>
<evidence type="ECO:0000256" key="8">
    <source>
        <dbReference type="ARBA" id="ARBA00037822"/>
    </source>
</evidence>
<dbReference type="InterPro" id="IPR055316">
    <property type="entry name" value="RSP9"/>
</dbReference>
<dbReference type="RefSeq" id="XP_070100735.1">
    <property type="nucleotide sequence ID" value="XM_070244634.1"/>
</dbReference>
<dbReference type="GeneTree" id="ENSGT00390000018686"/>
<dbReference type="Ensembl" id="ENSECAT00000125028.1">
    <property type="protein sequence ID" value="ENSECAP00000086696.1"/>
    <property type="gene ID" value="ENSECAG00000000696.3"/>
</dbReference>
<keyword evidence="2" id="KW-0963">Cytoplasm</keyword>
<dbReference type="GO" id="GO:0060091">
    <property type="term" value="C:kinocilium"/>
    <property type="evidence" value="ECO:0007669"/>
    <property type="project" value="UniProtKB-SubCell"/>
</dbReference>
<protein>
    <recommendedName>
        <fullName evidence="10">Radial spoke head protein 9 homolog</fullName>
    </recommendedName>
</protein>
<keyword evidence="7" id="KW-0966">Cell projection</keyword>
<accession>A0A9L0TK33</accession>
<evidence type="ECO:0000313" key="12">
    <source>
        <dbReference type="Proteomes" id="UP000002281"/>
    </source>
</evidence>
<dbReference type="AlphaFoldDB" id="A0A9L0TK33"/>
<evidence type="ECO:0000256" key="4">
    <source>
        <dbReference type="ARBA" id="ARBA00022846"/>
    </source>
</evidence>
<organism evidence="11 12">
    <name type="scientific">Equus caballus</name>
    <name type="common">Horse</name>
    <dbReference type="NCBI Taxonomy" id="9796"/>
    <lineage>
        <taxon>Eukaryota</taxon>
        <taxon>Metazoa</taxon>
        <taxon>Chordata</taxon>
        <taxon>Craniata</taxon>
        <taxon>Vertebrata</taxon>
        <taxon>Euteleostomi</taxon>
        <taxon>Mammalia</taxon>
        <taxon>Eutheria</taxon>
        <taxon>Laurasiatheria</taxon>
        <taxon>Perissodactyla</taxon>
        <taxon>Equidae</taxon>
        <taxon>Equus</taxon>
    </lineage>
</organism>
<dbReference type="PANTHER" id="PTHR22069:SF0">
    <property type="entry name" value="RADIAL SPOKE HEAD PROTEIN 9 HOMOLOG"/>
    <property type="match status" value="1"/>
</dbReference>
<dbReference type="GO" id="GO:0003341">
    <property type="term" value="P:cilium movement"/>
    <property type="evidence" value="ECO:0007669"/>
    <property type="project" value="Ensembl"/>
</dbReference>
<reference evidence="11 12" key="1">
    <citation type="journal article" date="2009" name="Science">
        <title>Genome sequence, comparative analysis, and population genetics of the domestic horse.</title>
        <authorList>
            <consortium name="Broad Institute Genome Sequencing Platform"/>
            <consortium name="Broad Institute Whole Genome Assembly Team"/>
            <person name="Wade C.M."/>
            <person name="Giulotto E."/>
            <person name="Sigurdsson S."/>
            <person name="Zoli M."/>
            <person name="Gnerre S."/>
            <person name="Imsland F."/>
            <person name="Lear T.L."/>
            <person name="Adelson D.L."/>
            <person name="Bailey E."/>
            <person name="Bellone R.R."/>
            <person name="Bloecker H."/>
            <person name="Distl O."/>
            <person name="Edgar R.C."/>
            <person name="Garber M."/>
            <person name="Leeb T."/>
            <person name="Mauceli E."/>
            <person name="MacLeod J.N."/>
            <person name="Penedo M.C.T."/>
            <person name="Raison J.M."/>
            <person name="Sharpe T."/>
            <person name="Vogel J."/>
            <person name="Andersson L."/>
            <person name="Antczak D.F."/>
            <person name="Biagi T."/>
            <person name="Binns M.M."/>
            <person name="Chowdhary B.P."/>
            <person name="Coleman S.J."/>
            <person name="Della Valle G."/>
            <person name="Fryc S."/>
            <person name="Guerin G."/>
            <person name="Hasegawa T."/>
            <person name="Hill E.W."/>
            <person name="Jurka J."/>
            <person name="Kiialainen A."/>
            <person name="Lindgren G."/>
            <person name="Liu J."/>
            <person name="Magnani E."/>
            <person name="Mickelson J.R."/>
            <person name="Murray J."/>
            <person name="Nergadze S.G."/>
            <person name="Onofrio R."/>
            <person name="Pedroni S."/>
            <person name="Piras M.F."/>
            <person name="Raudsepp T."/>
            <person name="Rocchi M."/>
            <person name="Roeed K.H."/>
            <person name="Ryder O.A."/>
            <person name="Searle S."/>
            <person name="Skow L."/>
            <person name="Swinburne J.E."/>
            <person name="Syvaenen A.C."/>
            <person name="Tozaki T."/>
            <person name="Valberg S.J."/>
            <person name="Vaudin M."/>
            <person name="White J.R."/>
            <person name="Zody M.C."/>
            <person name="Lander E.S."/>
            <person name="Lindblad-Toh K."/>
        </authorList>
    </citation>
    <scope>NUCLEOTIDE SEQUENCE [LARGE SCALE GENOMIC DNA]</scope>
    <source>
        <strain evidence="11 12">Thoroughbred</strain>
    </source>
</reference>
<dbReference type="GO" id="GO:1904158">
    <property type="term" value="P:axonemal central apparatus assembly"/>
    <property type="evidence" value="ECO:0007669"/>
    <property type="project" value="Ensembl"/>
</dbReference>
<evidence type="ECO:0000256" key="3">
    <source>
        <dbReference type="ARBA" id="ARBA00022794"/>
    </source>
</evidence>
<reference evidence="11" key="2">
    <citation type="submission" date="2025-08" db="UniProtKB">
        <authorList>
            <consortium name="Ensembl"/>
        </authorList>
    </citation>
    <scope>IDENTIFICATION</scope>
    <source>
        <strain evidence="11">Thoroughbred</strain>
    </source>
</reference>
<keyword evidence="4" id="KW-0282">Flagellum</keyword>
<sequence length="416" mass="46561">MDAESLLLSLELASGSGQGLSPDRRASLLTSLMLVKRDYRYDRVLFWGRILGLVADYYIAQGLSEDQLAPRKTLYSLNCMEWSLLPPATDEMMVQTSVVKGRFTGDPSHEYEHTELQKVNDGEKVFEEEVVVQIKEETRLVSIIDQIDKAVSVIPRGALFKTPFGPVHVNRTFEGLSLSQAKKLSSYFHFREPVELKNKTLLEKADLDPSLDFLDSLEHDIPKGSWSIQMERGNALVVLRSLLWPGLTFFHAPRTKNCGYIYVGTVNLVCFLLLLPLISTSIWCPGSEERTTGPGDPALKQGAEGWNVQMREDGGWKWLWEVTARSPLRKATSCTQMRAAHRSGSPTHLLLAAPQAEELTAFNKENGNLFGPRTPSSYIHVVHHKSSVTGLKWAQTTATPQHPSQAMSTHTQWVTT</sequence>
<comment type="similarity">
    <text evidence="9">Belongs to the flagellar radial spoke RSP9 family.</text>
</comment>
<dbReference type="GeneID" id="100067560"/>
<dbReference type="GO" id="GO:0120336">
    <property type="term" value="C:radial spoke head 1"/>
    <property type="evidence" value="ECO:0007669"/>
    <property type="project" value="Ensembl"/>
</dbReference>
<dbReference type="GO" id="GO:0036126">
    <property type="term" value="C:sperm flagellum"/>
    <property type="evidence" value="ECO:0007669"/>
    <property type="project" value="Ensembl"/>
</dbReference>
<evidence type="ECO:0000256" key="10">
    <source>
        <dbReference type="ARBA" id="ARBA00041080"/>
    </source>
</evidence>
<keyword evidence="6" id="KW-0206">Cytoskeleton</keyword>
<proteinExistence type="inferred from homology"/>
<evidence type="ECO:0000256" key="5">
    <source>
        <dbReference type="ARBA" id="ARBA00023069"/>
    </source>
</evidence>
<keyword evidence="5" id="KW-0969">Cilium</keyword>
<evidence type="ECO:0000256" key="2">
    <source>
        <dbReference type="ARBA" id="ARBA00022490"/>
    </source>
</evidence>